<name>A0ACB8T003_9AGAM</name>
<sequence length="445" mass="49722">MPNTYPLTQKVISNPVIVDLICAHSSPANMLRLSRTCRDALASVRSYFRRAFNINNHLARWFPDPLAFRALQARTTTLISGSNALQFFERTDYPDSDLDLFTPKKHVWDVVEWLVGVGYVFVPRKGQDATLSKARVQKEDIAQTRTDEDSALVEEFAYGACSVIEVYTFHKQCTVDGSVLQVQIVGTRNPPIAAVLKFHSTCVMNVIGYSTAYALYPRATFESRRALVTPTDGLNQGPPLQKYAGRGWSMVRAADPALHAEPSFAPCSRWIDDEKSWVMPLTIDGLSAHMEGALLEPDPVEITNWRQCVGDCEDYDSMCGENGHEHGERAWMTVERFADICLKHEYAFSRKMFDGKDDFHVRALEELFVLIQRDVLGGIPLKPGPGFARYKQPTEVECVPRGVPSTTRAVDKCFAGNGGRSYSFAPSVKRIGRQGVGTRFYTSGT</sequence>
<keyword evidence="2" id="KW-1185">Reference proteome</keyword>
<proteinExistence type="predicted"/>
<dbReference type="EMBL" id="MU277210">
    <property type="protein sequence ID" value="KAI0061818.1"/>
    <property type="molecule type" value="Genomic_DNA"/>
</dbReference>
<reference evidence="1" key="1">
    <citation type="submission" date="2021-03" db="EMBL/GenBank/DDBJ databases">
        <authorList>
            <consortium name="DOE Joint Genome Institute"/>
            <person name="Ahrendt S."/>
            <person name="Looney B.P."/>
            <person name="Miyauchi S."/>
            <person name="Morin E."/>
            <person name="Drula E."/>
            <person name="Courty P.E."/>
            <person name="Chicoki N."/>
            <person name="Fauchery L."/>
            <person name="Kohler A."/>
            <person name="Kuo A."/>
            <person name="Labutti K."/>
            <person name="Pangilinan J."/>
            <person name="Lipzen A."/>
            <person name="Riley R."/>
            <person name="Andreopoulos W."/>
            <person name="He G."/>
            <person name="Johnson J."/>
            <person name="Barry K.W."/>
            <person name="Grigoriev I.V."/>
            <person name="Nagy L."/>
            <person name="Hibbett D."/>
            <person name="Henrissat B."/>
            <person name="Matheny P.B."/>
            <person name="Labbe J."/>
            <person name="Martin F."/>
        </authorList>
    </citation>
    <scope>NUCLEOTIDE SEQUENCE</scope>
    <source>
        <strain evidence="1">HHB10654</strain>
    </source>
</reference>
<evidence type="ECO:0000313" key="1">
    <source>
        <dbReference type="EMBL" id="KAI0061818.1"/>
    </source>
</evidence>
<accession>A0ACB8T003</accession>
<comment type="caution">
    <text evidence="1">The sequence shown here is derived from an EMBL/GenBank/DDBJ whole genome shotgun (WGS) entry which is preliminary data.</text>
</comment>
<dbReference type="Proteomes" id="UP000814140">
    <property type="component" value="Unassembled WGS sequence"/>
</dbReference>
<organism evidence="1 2">
    <name type="scientific">Artomyces pyxidatus</name>
    <dbReference type="NCBI Taxonomy" id="48021"/>
    <lineage>
        <taxon>Eukaryota</taxon>
        <taxon>Fungi</taxon>
        <taxon>Dikarya</taxon>
        <taxon>Basidiomycota</taxon>
        <taxon>Agaricomycotina</taxon>
        <taxon>Agaricomycetes</taxon>
        <taxon>Russulales</taxon>
        <taxon>Auriscalpiaceae</taxon>
        <taxon>Artomyces</taxon>
    </lineage>
</organism>
<gene>
    <name evidence="1" type="ORF">BV25DRAFT_1805009</name>
</gene>
<reference evidence="1" key="2">
    <citation type="journal article" date="2022" name="New Phytol.">
        <title>Evolutionary transition to the ectomycorrhizal habit in the genomes of a hyperdiverse lineage of mushroom-forming fungi.</title>
        <authorList>
            <person name="Looney B."/>
            <person name="Miyauchi S."/>
            <person name="Morin E."/>
            <person name="Drula E."/>
            <person name="Courty P.E."/>
            <person name="Kohler A."/>
            <person name="Kuo A."/>
            <person name="LaButti K."/>
            <person name="Pangilinan J."/>
            <person name="Lipzen A."/>
            <person name="Riley R."/>
            <person name="Andreopoulos W."/>
            <person name="He G."/>
            <person name="Johnson J."/>
            <person name="Nolan M."/>
            <person name="Tritt A."/>
            <person name="Barry K.W."/>
            <person name="Grigoriev I.V."/>
            <person name="Nagy L.G."/>
            <person name="Hibbett D."/>
            <person name="Henrissat B."/>
            <person name="Matheny P.B."/>
            <person name="Labbe J."/>
            <person name="Martin F.M."/>
        </authorList>
    </citation>
    <scope>NUCLEOTIDE SEQUENCE</scope>
    <source>
        <strain evidence="1">HHB10654</strain>
    </source>
</reference>
<protein>
    <submittedName>
        <fullName evidence="1">Uncharacterized protein</fullName>
    </submittedName>
</protein>
<evidence type="ECO:0000313" key="2">
    <source>
        <dbReference type="Proteomes" id="UP000814140"/>
    </source>
</evidence>